<sequence>MVAFELIHHMRNKSRVWHGLNGLWSVSQQSNTRFLSMVARLVQFYRIEDRDKATEWEACNIKDILG</sequence>
<comment type="caution">
    <text evidence="1">The sequence shown here is derived from an EMBL/GenBank/DDBJ whole genome shotgun (WGS) entry which is preliminary data.</text>
</comment>
<gene>
    <name evidence="1" type="ORF">EPI10_002143</name>
</gene>
<organism evidence="1 2">
    <name type="scientific">Gossypium australe</name>
    <dbReference type="NCBI Taxonomy" id="47621"/>
    <lineage>
        <taxon>Eukaryota</taxon>
        <taxon>Viridiplantae</taxon>
        <taxon>Streptophyta</taxon>
        <taxon>Embryophyta</taxon>
        <taxon>Tracheophyta</taxon>
        <taxon>Spermatophyta</taxon>
        <taxon>Magnoliopsida</taxon>
        <taxon>eudicotyledons</taxon>
        <taxon>Gunneridae</taxon>
        <taxon>Pentapetalae</taxon>
        <taxon>rosids</taxon>
        <taxon>malvids</taxon>
        <taxon>Malvales</taxon>
        <taxon>Malvaceae</taxon>
        <taxon>Malvoideae</taxon>
        <taxon>Gossypium</taxon>
    </lineage>
</organism>
<name>A0A5B6VDH3_9ROSI</name>
<reference evidence="2" key="1">
    <citation type="journal article" date="2019" name="Plant Biotechnol. J.">
        <title>Genome sequencing of the Australian wild diploid species Gossypium australe highlights disease resistance and delayed gland morphogenesis.</title>
        <authorList>
            <person name="Cai Y."/>
            <person name="Cai X."/>
            <person name="Wang Q."/>
            <person name="Wang P."/>
            <person name="Zhang Y."/>
            <person name="Cai C."/>
            <person name="Xu Y."/>
            <person name="Wang K."/>
            <person name="Zhou Z."/>
            <person name="Wang C."/>
            <person name="Geng S."/>
            <person name="Li B."/>
            <person name="Dong Q."/>
            <person name="Hou Y."/>
            <person name="Wang H."/>
            <person name="Ai P."/>
            <person name="Liu Z."/>
            <person name="Yi F."/>
            <person name="Sun M."/>
            <person name="An G."/>
            <person name="Cheng J."/>
            <person name="Zhang Y."/>
            <person name="Shi Q."/>
            <person name="Xie Y."/>
            <person name="Shi X."/>
            <person name="Chang Y."/>
            <person name="Huang F."/>
            <person name="Chen Y."/>
            <person name="Hong S."/>
            <person name="Mi L."/>
            <person name="Sun Q."/>
            <person name="Zhang L."/>
            <person name="Zhou B."/>
            <person name="Peng R."/>
            <person name="Zhang X."/>
            <person name="Liu F."/>
        </authorList>
    </citation>
    <scope>NUCLEOTIDE SEQUENCE [LARGE SCALE GENOMIC DNA]</scope>
    <source>
        <strain evidence="2">cv. PA1801</strain>
    </source>
</reference>
<dbReference type="Proteomes" id="UP000325315">
    <property type="component" value="Unassembled WGS sequence"/>
</dbReference>
<dbReference type="EMBL" id="SMMG02000007">
    <property type="protein sequence ID" value="KAA3467101.1"/>
    <property type="molecule type" value="Genomic_DNA"/>
</dbReference>
<keyword evidence="2" id="KW-1185">Reference proteome</keyword>
<proteinExistence type="predicted"/>
<evidence type="ECO:0000313" key="1">
    <source>
        <dbReference type="EMBL" id="KAA3467101.1"/>
    </source>
</evidence>
<accession>A0A5B6VDH3</accession>
<evidence type="ECO:0000313" key="2">
    <source>
        <dbReference type="Proteomes" id="UP000325315"/>
    </source>
</evidence>
<protein>
    <submittedName>
        <fullName evidence="1">Uncharacterized protein</fullName>
    </submittedName>
</protein>
<dbReference type="AlphaFoldDB" id="A0A5B6VDH3"/>